<accession>A0A699T5H0</accession>
<name>A0A699T5H0_TANCI</name>
<protein>
    <submittedName>
        <fullName evidence="1">Uncharacterized protein</fullName>
    </submittedName>
</protein>
<gene>
    <name evidence="1" type="ORF">Tci_877019</name>
</gene>
<sequence>ETALEDNLLGCLSAELVSLEAEIDLTARMDLSAETDLPAGMGLSAETDLPAGMGLLAKTDLPAGMRVLKEKANFFPVDLDERPVEGLGDTGGVVTGVGEFCTMITSCASFESESKSGQPALLEDGHWFPAESLVFLILA</sequence>
<organism evidence="1">
    <name type="scientific">Tanacetum cinerariifolium</name>
    <name type="common">Dalmatian daisy</name>
    <name type="synonym">Chrysanthemum cinerariifolium</name>
    <dbReference type="NCBI Taxonomy" id="118510"/>
    <lineage>
        <taxon>Eukaryota</taxon>
        <taxon>Viridiplantae</taxon>
        <taxon>Streptophyta</taxon>
        <taxon>Embryophyta</taxon>
        <taxon>Tracheophyta</taxon>
        <taxon>Spermatophyta</taxon>
        <taxon>Magnoliopsida</taxon>
        <taxon>eudicotyledons</taxon>
        <taxon>Gunneridae</taxon>
        <taxon>Pentapetalae</taxon>
        <taxon>asterids</taxon>
        <taxon>campanulids</taxon>
        <taxon>Asterales</taxon>
        <taxon>Asteraceae</taxon>
        <taxon>Asteroideae</taxon>
        <taxon>Anthemideae</taxon>
        <taxon>Anthemidinae</taxon>
        <taxon>Tanacetum</taxon>
    </lineage>
</organism>
<evidence type="ECO:0000313" key="1">
    <source>
        <dbReference type="EMBL" id="GFD05050.1"/>
    </source>
</evidence>
<comment type="caution">
    <text evidence="1">The sequence shown here is derived from an EMBL/GenBank/DDBJ whole genome shotgun (WGS) entry which is preliminary data.</text>
</comment>
<feature type="non-terminal residue" evidence="1">
    <location>
        <position position="1"/>
    </location>
</feature>
<dbReference type="EMBL" id="BKCJ011215682">
    <property type="protein sequence ID" value="GFD05050.1"/>
    <property type="molecule type" value="Genomic_DNA"/>
</dbReference>
<reference evidence="1" key="1">
    <citation type="journal article" date="2019" name="Sci. Rep.">
        <title>Draft genome of Tanacetum cinerariifolium, the natural source of mosquito coil.</title>
        <authorList>
            <person name="Yamashiro T."/>
            <person name="Shiraishi A."/>
            <person name="Satake H."/>
            <person name="Nakayama K."/>
        </authorList>
    </citation>
    <scope>NUCLEOTIDE SEQUENCE</scope>
</reference>
<dbReference type="AlphaFoldDB" id="A0A699T5H0"/>
<proteinExistence type="predicted"/>